<feature type="domain" description="PX" evidence="2">
    <location>
        <begin position="58"/>
        <end position="138"/>
    </location>
</feature>
<feature type="region of interest" description="Disordered" evidence="1">
    <location>
        <begin position="502"/>
        <end position="529"/>
    </location>
</feature>
<dbReference type="Gene3D" id="3.30.1520.10">
    <property type="entry name" value="Phox-like domain"/>
    <property type="match status" value="1"/>
</dbReference>
<keyword evidence="5" id="KW-1185">Reference proteome</keyword>
<evidence type="ECO:0000313" key="5">
    <source>
        <dbReference type="Proteomes" id="UP001150538"/>
    </source>
</evidence>
<dbReference type="Pfam" id="PF09325">
    <property type="entry name" value="Vps5"/>
    <property type="match status" value="1"/>
</dbReference>
<evidence type="ECO:0000313" key="4">
    <source>
        <dbReference type="EMBL" id="KAJ1921232.1"/>
    </source>
</evidence>
<dbReference type="Gene3D" id="1.20.1270.60">
    <property type="entry name" value="Arfaptin homology (AH) domain/BAR domain"/>
    <property type="match status" value="1"/>
</dbReference>
<feature type="compositionally biased region" description="Polar residues" evidence="1">
    <location>
        <begin position="691"/>
        <end position="719"/>
    </location>
</feature>
<evidence type="ECO:0000259" key="2">
    <source>
        <dbReference type="Pfam" id="PF00787"/>
    </source>
</evidence>
<feature type="compositionally biased region" description="Polar residues" evidence="1">
    <location>
        <begin position="571"/>
        <end position="583"/>
    </location>
</feature>
<dbReference type="OrthoDB" id="5227681at2759"/>
<dbReference type="InterPro" id="IPR027267">
    <property type="entry name" value="AH/BAR_dom_sf"/>
</dbReference>
<evidence type="ECO:0000256" key="1">
    <source>
        <dbReference type="SAM" id="MobiDB-lite"/>
    </source>
</evidence>
<dbReference type="InterPro" id="IPR015404">
    <property type="entry name" value="Vps5_C"/>
</dbReference>
<dbReference type="Pfam" id="PF00787">
    <property type="entry name" value="PX"/>
    <property type="match status" value="1"/>
</dbReference>
<dbReference type="Proteomes" id="UP001150538">
    <property type="component" value="Unassembled WGS sequence"/>
</dbReference>
<feature type="domain" description="Sorting nexin/Vps5-like C-terminal" evidence="3">
    <location>
        <begin position="183"/>
        <end position="390"/>
    </location>
</feature>
<feature type="region of interest" description="Disordered" evidence="1">
    <location>
        <begin position="568"/>
        <end position="594"/>
    </location>
</feature>
<feature type="region of interest" description="Disordered" evidence="1">
    <location>
        <begin position="626"/>
        <end position="650"/>
    </location>
</feature>
<dbReference type="GO" id="GO:0035091">
    <property type="term" value="F:phosphatidylinositol binding"/>
    <property type="evidence" value="ECO:0007669"/>
    <property type="project" value="InterPro"/>
</dbReference>
<dbReference type="SUPFAM" id="SSF103657">
    <property type="entry name" value="BAR/IMD domain-like"/>
    <property type="match status" value="1"/>
</dbReference>
<reference evidence="4" key="1">
    <citation type="submission" date="2022-07" db="EMBL/GenBank/DDBJ databases">
        <title>Phylogenomic reconstructions and comparative analyses of Kickxellomycotina fungi.</title>
        <authorList>
            <person name="Reynolds N.K."/>
            <person name="Stajich J.E."/>
            <person name="Barry K."/>
            <person name="Grigoriev I.V."/>
            <person name="Crous P."/>
            <person name="Smith M.E."/>
        </authorList>
    </citation>
    <scope>NUCLEOTIDE SEQUENCE</scope>
    <source>
        <strain evidence="4">NBRC 100468</strain>
    </source>
</reference>
<evidence type="ECO:0000259" key="3">
    <source>
        <dbReference type="Pfam" id="PF09325"/>
    </source>
</evidence>
<dbReference type="AlphaFoldDB" id="A0A9W8A514"/>
<sequence>MRPKCQILKVIPNSQSLVFELTIYGLESPKKEPSQPLSSKASRTGKWVERADNAGCTKKDSPITITRSFDQFCWLSQQVELIFQTLILSPIPDTPETSHFHDIEYLQYKKAQMERWFSRLAARDAIRKSVPFLHFISDSMTGSDVAITEKNGFAKLFSSIISNSNSNELIVYTPSTEISEYNEDEFSLRKKYLTDMDERMKELASDFSAVKNTTEGLATSHRAFFSEFCSLMGPSFCLGSSFPQKPTKNHKSLERAIVVLKKAHYNEISSMKDTNNFLNDHVIEVINEYRGTIKKVRRAMNYQTKMLKTYDEASKVLQKRQDQAYVLADRYPSDAGAAQEAKDMVEKLEKRASHACKEYVQSGIDVQSELLLFEQEKAQEIGNSLREFASLHRQEANQQLQRLQSYLDHIRHGTPLDNVGKPEQRASSSYSTPRASTSNSLPSVDAENLRTFVQSSEKSDSPLEELFEDLVRRGIFSTPSNTTAFPCYNSLLRSASGVSIASTSSEPEHSRPPMLKPAQTWNPKRTRERHALGKGHLRATSLEGTASSSLANKDFRLAKTLLAKRAVTPKRTLSTGHRASSGSKGKEPASGFVPSYRVVSTGSISERKDPYDPVPKNLRVNTLYRQTSSPLSGTSRNFSSGSSNQNPAFATTGMLRKSPKVPYPPLSASALSHFISNQDSESLIASPPASPDSTISTAPGSTQIKSSKPSPTTAQQLKSASDDSGIFLGTKKRSLRPINIPSPPPTCDYYKKGGHEEGITCSDYNSQTNKIVSGFPQLAINDQKIWESEERNSLGKASLSRG</sequence>
<feature type="region of interest" description="Disordered" evidence="1">
    <location>
        <begin position="682"/>
        <end position="725"/>
    </location>
</feature>
<dbReference type="InterPro" id="IPR036871">
    <property type="entry name" value="PX_dom_sf"/>
</dbReference>
<dbReference type="GO" id="GO:0005768">
    <property type="term" value="C:endosome"/>
    <property type="evidence" value="ECO:0007669"/>
    <property type="project" value="TreeGrafter"/>
</dbReference>
<accession>A0A9W8A514</accession>
<proteinExistence type="predicted"/>
<dbReference type="InterPro" id="IPR001683">
    <property type="entry name" value="PX_dom"/>
</dbReference>
<organism evidence="4 5">
    <name type="scientific">Mycoemilia scoparia</name>
    <dbReference type="NCBI Taxonomy" id="417184"/>
    <lineage>
        <taxon>Eukaryota</taxon>
        <taxon>Fungi</taxon>
        <taxon>Fungi incertae sedis</taxon>
        <taxon>Zoopagomycota</taxon>
        <taxon>Kickxellomycotina</taxon>
        <taxon>Kickxellomycetes</taxon>
        <taxon>Kickxellales</taxon>
        <taxon>Kickxellaceae</taxon>
        <taxon>Mycoemilia</taxon>
    </lineage>
</organism>
<protein>
    <recommendedName>
        <fullName evidence="6">PX domain-containing protein</fullName>
    </recommendedName>
</protein>
<feature type="region of interest" description="Disordered" evidence="1">
    <location>
        <begin position="412"/>
        <end position="443"/>
    </location>
</feature>
<gene>
    <name evidence="4" type="ORF">H4219_000831</name>
</gene>
<dbReference type="EMBL" id="JANBPU010000006">
    <property type="protein sequence ID" value="KAJ1921232.1"/>
    <property type="molecule type" value="Genomic_DNA"/>
</dbReference>
<dbReference type="PANTHER" id="PTHR10555:SF170">
    <property type="entry name" value="FI18122P1"/>
    <property type="match status" value="1"/>
</dbReference>
<evidence type="ECO:0008006" key="6">
    <source>
        <dbReference type="Google" id="ProtNLM"/>
    </source>
</evidence>
<name>A0A9W8A514_9FUNG</name>
<comment type="caution">
    <text evidence="4">The sequence shown here is derived from an EMBL/GenBank/DDBJ whole genome shotgun (WGS) entry which is preliminary data.</text>
</comment>
<feature type="compositionally biased region" description="Low complexity" evidence="1">
    <location>
        <begin position="425"/>
        <end position="440"/>
    </location>
</feature>
<feature type="compositionally biased region" description="Low complexity" evidence="1">
    <location>
        <begin position="632"/>
        <end position="644"/>
    </location>
</feature>
<dbReference type="PANTHER" id="PTHR10555">
    <property type="entry name" value="SORTING NEXIN"/>
    <property type="match status" value="1"/>
</dbReference>
<dbReference type="SUPFAM" id="SSF64268">
    <property type="entry name" value="PX domain"/>
    <property type="match status" value="1"/>
</dbReference>